<protein>
    <recommendedName>
        <fullName evidence="3">ARB-07466-like C-terminal domain-containing protein</fullName>
    </recommendedName>
</protein>
<dbReference type="InterPro" id="IPR058593">
    <property type="entry name" value="ARB_07466-like_C"/>
</dbReference>
<feature type="signal peptide" evidence="2">
    <location>
        <begin position="1"/>
        <end position="30"/>
    </location>
</feature>
<dbReference type="EMBL" id="CP098502">
    <property type="protein sequence ID" value="UTI62832.1"/>
    <property type="molecule type" value="Genomic_DNA"/>
</dbReference>
<gene>
    <name evidence="4" type="ORF">NBH00_15860</name>
</gene>
<evidence type="ECO:0000256" key="1">
    <source>
        <dbReference type="SAM" id="MobiDB-lite"/>
    </source>
</evidence>
<dbReference type="RefSeq" id="WP_254569567.1">
    <property type="nucleotide sequence ID" value="NZ_CP098502.1"/>
</dbReference>
<accession>A0ABY5DPW9</accession>
<evidence type="ECO:0000256" key="2">
    <source>
        <dbReference type="SAM" id="SignalP"/>
    </source>
</evidence>
<feature type="region of interest" description="Disordered" evidence="1">
    <location>
        <begin position="128"/>
        <end position="157"/>
    </location>
</feature>
<evidence type="ECO:0000313" key="5">
    <source>
        <dbReference type="Proteomes" id="UP001056035"/>
    </source>
</evidence>
<reference evidence="4 5" key="1">
    <citation type="submission" date="2022-06" db="EMBL/GenBank/DDBJ databases">
        <title>Paraconexibacter antarcticus.</title>
        <authorList>
            <person name="Kim C.S."/>
        </authorList>
    </citation>
    <scope>NUCLEOTIDE SEQUENCE [LARGE SCALE GENOMIC DNA]</scope>
    <source>
        <strain evidence="4 5">02-257</strain>
    </source>
</reference>
<dbReference type="Pfam" id="PF26571">
    <property type="entry name" value="VldE"/>
    <property type="match status" value="1"/>
</dbReference>
<proteinExistence type="predicted"/>
<dbReference type="Proteomes" id="UP001056035">
    <property type="component" value="Chromosome"/>
</dbReference>
<evidence type="ECO:0000313" key="4">
    <source>
        <dbReference type="EMBL" id="UTI62832.1"/>
    </source>
</evidence>
<sequence length="231" mass="24866">MPTLSLPDARTAVAAAAAVGFLVAPGAAHARPACGVDSVPCPQPVAHVGTFNGGGKALLAVKALPRTGSKTIRRVRSGAKAYIVCQTNGSSVTGPYGTSRIRDRLEKGGYMSDTRVYTGSDGRVAPDCSHAGPHPHAGRHPGQVQVRRSGPLDRPERLRPRLHRRCPGVRADNWALARAMGIQEIIWNHRIWTSYHHAEGFRAYTGPNPHTEHMHIGLNRAGAAKRTSFYR</sequence>
<feature type="domain" description="ARB-07466-like C-terminal" evidence="3">
    <location>
        <begin position="174"/>
        <end position="214"/>
    </location>
</feature>
<keyword evidence="5" id="KW-1185">Reference proteome</keyword>
<keyword evidence="2" id="KW-0732">Signal</keyword>
<organism evidence="4 5">
    <name type="scientific">Paraconexibacter antarcticus</name>
    <dbReference type="NCBI Taxonomy" id="2949664"/>
    <lineage>
        <taxon>Bacteria</taxon>
        <taxon>Bacillati</taxon>
        <taxon>Actinomycetota</taxon>
        <taxon>Thermoleophilia</taxon>
        <taxon>Solirubrobacterales</taxon>
        <taxon>Paraconexibacteraceae</taxon>
        <taxon>Paraconexibacter</taxon>
    </lineage>
</organism>
<evidence type="ECO:0000259" key="3">
    <source>
        <dbReference type="Pfam" id="PF26571"/>
    </source>
</evidence>
<name>A0ABY5DPW9_9ACTN</name>
<feature type="chain" id="PRO_5045464978" description="ARB-07466-like C-terminal domain-containing protein" evidence="2">
    <location>
        <begin position="31"/>
        <end position="231"/>
    </location>
</feature>